<protein>
    <submittedName>
        <fullName evidence="1">Uncharacterized protein</fullName>
    </submittedName>
</protein>
<evidence type="ECO:0000313" key="2">
    <source>
        <dbReference type="Proteomes" id="UP001638806"/>
    </source>
</evidence>
<keyword evidence="2" id="KW-1185">Reference proteome</keyword>
<evidence type="ECO:0000313" key="1">
    <source>
        <dbReference type="EMBL" id="KAL3957679.1"/>
    </source>
</evidence>
<comment type="caution">
    <text evidence="1">The sequence shown here is derived from an EMBL/GenBank/DDBJ whole genome shotgun (WGS) entry which is preliminary data.</text>
</comment>
<organism evidence="1 2">
    <name type="scientific">Purpureocillium lilacinum</name>
    <name type="common">Paecilomyces lilacinus</name>
    <dbReference type="NCBI Taxonomy" id="33203"/>
    <lineage>
        <taxon>Eukaryota</taxon>
        <taxon>Fungi</taxon>
        <taxon>Dikarya</taxon>
        <taxon>Ascomycota</taxon>
        <taxon>Pezizomycotina</taxon>
        <taxon>Sordariomycetes</taxon>
        <taxon>Hypocreomycetidae</taxon>
        <taxon>Hypocreales</taxon>
        <taxon>Ophiocordycipitaceae</taxon>
        <taxon>Purpureocillium</taxon>
    </lineage>
</organism>
<reference evidence="1" key="1">
    <citation type="submission" date="2024-12" db="EMBL/GenBank/DDBJ databases">
        <title>Comparative genomics and development of molecular markers within Purpureocillium lilacinum and among Purpureocillium species.</title>
        <authorList>
            <person name="Yeh Z.-Y."/>
            <person name="Ni N.-T."/>
            <person name="Lo P.-H."/>
            <person name="Mushyakhwo K."/>
            <person name="Lin C.-F."/>
            <person name="Nai Y.-S."/>
        </authorList>
    </citation>
    <scope>NUCLEOTIDE SEQUENCE</scope>
    <source>
        <strain evidence="1">NCHU-NPUST-175</strain>
    </source>
</reference>
<gene>
    <name evidence="1" type="ORF">ACCO45_008257</name>
</gene>
<accession>A0ACC4DMZ5</accession>
<proteinExistence type="predicted"/>
<dbReference type="Proteomes" id="UP001638806">
    <property type="component" value="Unassembled WGS sequence"/>
</dbReference>
<name>A0ACC4DMZ5_PURLI</name>
<sequence length="277" mass="30940">MADLSLDSYWQLPPLSRTLATATFGISLAVHTGLLPGWWFVWAPRFLWMFPPQIWRFATAFLITGPNLGLLFDTYFLYSYLSQLEIGNPRFPRKEDLIWYLMFVGGTIMTINYLTGFGFVTFLQALVVAICYTVTQDQRGMKVSYMFITIPAQLMPYAMILINLLFPGGVMNMILQAQGSLPGTCSSFSLESGLSTAVAVIPSRLPRCYRRLSKPLEQLREGSRALVALGRPTKPLAAPQALRGVRCLTLGGRGAQASDLVDDGCRESCTEYERQHL</sequence>
<dbReference type="EMBL" id="JBGNUJ010000007">
    <property type="protein sequence ID" value="KAL3957679.1"/>
    <property type="molecule type" value="Genomic_DNA"/>
</dbReference>